<feature type="domain" description="YgjP-like metallopeptidase" evidence="2">
    <location>
        <begin position="121"/>
        <end position="330"/>
    </location>
</feature>
<gene>
    <name evidence="3" type="ORF">SAMN03097694_3937</name>
</gene>
<dbReference type="Pfam" id="PF01863">
    <property type="entry name" value="YgjP-like"/>
    <property type="match status" value="1"/>
</dbReference>
<sequence length="340" mass="38599">MDRIRNARHFASRLQRWLDGISAVIQEPTLRQQMKTIKVGDQQLDLFAHDVSTSTPPVVRPTAPPAPPVAPPVVAPAPPIVRPAPPPLPSPPRTADGPPLRQLQLGNHLVEFALRRSTRRSIGFMIDDNGLRVTAPKRVTLAEIDNAIRAKQGWIVSKLLERGERKVQRQQRPPVAWVDGAVLPYLGGEITLRLHQAPRHRASFQRETNELHVWVTPTGSEQQLKEKVKGWFQHEARQLFEARLDVYADKLGVRYDSLSLSSAGTRWGSCTIERKIRLNWRLIHFALPLIDYVVAHELSHLLEMNHSPRFWATVESIYPDYDGAKQALRKRSQELPVLFT</sequence>
<proteinExistence type="predicted"/>
<dbReference type="Proteomes" id="UP000182489">
    <property type="component" value="Unassembled WGS sequence"/>
</dbReference>
<feature type="region of interest" description="Disordered" evidence="1">
    <location>
        <begin position="78"/>
        <end position="98"/>
    </location>
</feature>
<dbReference type="InterPro" id="IPR002725">
    <property type="entry name" value="YgjP-like_metallopeptidase"/>
</dbReference>
<organism evidence="3 4">
    <name type="scientific">Janthinobacterium lividum</name>
    <dbReference type="NCBI Taxonomy" id="29581"/>
    <lineage>
        <taxon>Bacteria</taxon>
        <taxon>Pseudomonadati</taxon>
        <taxon>Pseudomonadota</taxon>
        <taxon>Betaproteobacteria</taxon>
        <taxon>Burkholderiales</taxon>
        <taxon>Oxalobacteraceae</taxon>
        <taxon>Janthinobacterium</taxon>
    </lineage>
</organism>
<feature type="compositionally biased region" description="Pro residues" evidence="1">
    <location>
        <begin position="78"/>
        <end position="92"/>
    </location>
</feature>
<dbReference type="PANTHER" id="PTHR30399:SF1">
    <property type="entry name" value="UTP PYROPHOSPHATASE"/>
    <property type="match status" value="1"/>
</dbReference>
<dbReference type="Gene3D" id="3.30.2010.10">
    <property type="entry name" value="Metalloproteases ('zincins'), catalytic domain"/>
    <property type="match status" value="1"/>
</dbReference>
<dbReference type="AlphaFoldDB" id="A0AB38CBT7"/>
<evidence type="ECO:0000313" key="4">
    <source>
        <dbReference type="Proteomes" id="UP000182489"/>
    </source>
</evidence>
<evidence type="ECO:0000313" key="3">
    <source>
        <dbReference type="EMBL" id="SFX95593.1"/>
    </source>
</evidence>
<dbReference type="EMBL" id="FPKH01000004">
    <property type="protein sequence ID" value="SFX95593.1"/>
    <property type="molecule type" value="Genomic_DNA"/>
</dbReference>
<dbReference type="PANTHER" id="PTHR30399">
    <property type="entry name" value="UNCHARACTERIZED PROTEIN YGJP"/>
    <property type="match status" value="1"/>
</dbReference>
<reference evidence="3 4" key="1">
    <citation type="submission" date="2016-11" db="EMBL/GenBank/DDBJ databases">
        <authorList>
            <person name="Varghese N."/>
            <person name="Submissions S."/>
        </authorList>
    </citation>
    <scope>NUCLEOTIDE SEQUENCE [LARGE SCALE GENOMIC DNA]</scope>
    <source>
        <strain evidence="3 4">NFR18</strain>
    </source>
</reference>
<accession>A0AB38CBT7</accession>
<evidence type="ECO:0000256" key="1">
    <source>
        <dbReference type="SAM" id="MobiDB-lite"/>
    </source>
</evidence>
<protein>
    <recommendedName>
        <fullName evidence="2">YgjP-like metallopeptidase domain-containing protein</fullName>
    </recommendedName>
</protein>
<dbReference type="InterPro" id="IPR053136">
    <property type="entry name" value="UTP_pyrophosphatase-like"/>
</dbReference>
<evidence type="ECO:0000259" key="2">
    <source>
        <dbReference type="Pfam" id="PF01863"/>
    </source>
</evidence>
<dbReference type="CDD" id="cd07344">
    <property type="entry name" value="M48_yhfN_like"/>
    <property type="match status" value="1"/>
</dbReference>
<name>A0AB38CBT7_9BURK</name>
<comment type="caution">
    <text evidence="3">The sequence shown here is derived from an EMBL/GenBank/DDBJ whole genome shotgun (WGS) entry which is preliminary data.</text>
</comment>